<keyword evidence="2 4" id="KW-0472">Membrane</keyword>
<evidence type="ECO:0000256" key="3">
    <source>
        <dbReference type="SAM" id="MobiDB-lite"/>
    </source>
</evidence>
<evidence type="ECO:0000256" key="2">
    <source>
        <dbReference type="ARBA" id="ARBA00023136"/>
    </source>
</evidence>
<keyword evidence="4" id="KW-0812">Transmembrane</keyword>
<evidence type="ECO:0000259" key="5">
    <source>
        <dbReference type="Pfam" id="PF02470"/>
    </source>
</evidence>
<evidence type="ECO:0000256" key="4">
    <source>
        <dbReference type="SAM" id="Phobius"/>
    </source>
</evidence>
<feature type="transmembrane region" description="Helical" evidence="4">
    <location>
        <begin position="21"/>
        <end position="41"/>
    </location>
</feature>
<dbReference type="InterPro" id="IPR003399">
    <property type="entry name" value="Mce/MlaD"/>
</dbReference>
<protein>
    <submittedName>
        <fullName evidence="7">Mce related family protein</fullName>
    </submittedName>
</protein>
<accession>X8CFX3</accession>
<name>X8CFX3_MYCIT</name>
<evidence type="ECO:0000313" key="8">
    <source>
        <dbReference type="Proteomes" id="UP000020825"/>
    </source>
</evidence>
<reference evidence="7 8" key="1">
    <citation type="submission" date="2013-12" db="EMBL/GenBank/DDBJ databases">
        <authorList>
            <person name="Zelazny A."/>
            <person name="Olivier K."/>
            <person name="Holland S."/>
            <person name="Lenaerts A."/>
            <person name="Ordway D."/>
            <person name="DeGroote M.A."/>
            <person name="Parker T."/>
            <person name="Sizemore C."/>
            <person name="Tallon L.J."/>
            <person name="Sadzewicz L.K."/>
            <person name="Sengamalay N."/>
            <person name="Fraser C.M."/>
            <person name="Hine E."/>
            <person name="Shefchek K.A."/>
            <person name="Das S.P."/>
            <person name="Tettelin H."/>
        </authorList>
    </citation>
    <scope>NUCLEOTIDE SEQUENCE [LARGE SCALE GENOMIC DNA]</scope>
    <source>
        <strain evidence="7 8">1956</strain>
    </source>
</reference>
<proteinExistence type="predicted"/>
<dbReference type="AlphaFoldDB" id="X8CFX3"/>
<feature type="domain" description="Mammalian cell entry C-terminal" evidence="6">
    <location>
        <begin position="134"/>
        <end position="305"/>
    </location>
</feature>
<dbReference type="GO" id="GO:0016020">
    <property type="term" value="C:membrane"/>
    <property type="evidence" value="ECO:0007669"/>
    <property type="project" value="UniProtKB-SubCell"/>
</dbReference>
<dbReference type="PATRIC" id="fig|1299331.3.peg.5688"/>
<sequence length="624" mass="67284">MIDTLARIIVAAVRAGHRQRAWLSGLALVLTLVVGLAYLAIGALRINPLDSTFQVTIRLPESGGLLANQDVSVRGIRVGRIQSLRPTPTGVEVIANINANTKIPAVSPVRVSGLSPAGEQYIDFEPASNSGPFLSNGSVIGPQRTTTPIPLSQVLADADGMLAQADPKKLEIVKRELSLSKEGPQKLTDIIDGSTFLLSTMDPVLPQTVSMLKTSRVVLTTLSDKNAGLAVAARNVGDLMTGVNKMDRGYRKFVDQTPHAMSSVDNLFDDNSDTMVGLLANLVTTARIIYVRVPALNAVFPNYRGSTLEALMTTMHEHGLWATADIYPRYTCDYGTPRRPSSSADYPEPFLYTYCRDDDPQVLIRGAKNAPGRAATTPRAPRPAPTSAKPRIQRPRAGSPFPRRTADRCCRSNHPTDLPTPRPRGETVTVTADQECDTTEDIEKPPDDGEDASDAGEKGPKTAARQWKRYAGVAVVAAVYLGAFGLAGGLGWKLWDEHTVTQAGQAAQRTAIDYAQVLTSIDSNQVDQNFSAVLDGATGEFKDTYTKASVQLRQLLVDNKATAHGTVVDSAIESLSKTRVVVLLMVDQTVSNAVRPDGRVDRSRMKITMDNVGGHWLASKVELP</sequence>
<dbReference type="PANTHER" id="PTHR37042:SF4">
    <property type="entry name" value="OUTER MEMBRANE PROTEIN RV1973"/>
    <property type="match status" value="1"/>
</dbReference>
<dbReference type="Proteomes" id="UP000020825">
    <property type="component" value="Unassembled WGS sequence"/>
</dbReference>
<gene>
    <name evidence="7" type="ORF">I550_5821</name>
</gene>
<comment type="subcellular location">
    <subcellularLocation>
        <location evidence="1">Membrane</location>
    </subcellularLocation>
</comment>
<feature type="compositionally biased region" description="Low complexity" evidence="3">
    <location>
        <begin position="370"/>
        <end position="390"/>
    </location>
</feature>
<evidence type="ECO:0000259" key="6">
    <source>
        <dbReference type="Pfam" id="PF11887"/>
    </source>
</evidence>
<organism evidence="7 8">
    <name type="scientific">Mycobacterium intracellulare 1956</name>
    <dbReference type="NCBI Taxonomy" id="1299331"/>
    <lineage>
        <taxon>Bacteria</taxon>
        <taxon>Bacillati</taxon>
        <taxon>Actinomycetota</taxon>
        <taxon>Actinomycetes</taxon>
        <taxon>Mycobacteriales</taxon>
        <taxon>Mycobacteriaceae</taxon>
        <taxon>Mycobacterium</taxon>
        <taxon>Mycobacterium avium complex (MAC)</taxon>
    </lineage>
</organism>
<keyword evidence="4" id="KW-1133">Transmembrane helix</keyword>
<dbReference type="EMBL" id="JAOG01000003">
    <property type="protein sequence ID" value="EUA54180.1"/>
    <property type="molecule type" value="Genomic_DNA"/>
</dbReference>
<comment type="caution">
    <text evidence="7">The sequence shown here is derived from an EMBL/GenBank/DDBJ whole genome shotgun (WGS) entry which is preliminary data.</text>
</comment>
<evidence type="ECO:0000256" key="1">
    <source>
        <dbReference type="ARBA" id="ARBA00004370"/>
    </source>
</evidence>
<dbReference type="InterPro" id="IPR024516">
    <property type="entry name" value="Mce_C"/>
</dbReference>
<feature type="transmembrane region" description="Helical" evidence="4">
    <location>
        <begin position="470"/>
        <end position="492"/>
    </location>
</feature>
<dbReference type="PANTHER" id="PTHR37042">
    <property type="entry name" value="OUTER MEMBRANE PROTEIN RV1973"/>
    <property type="match status" value="1"/>
</dbReference>
<feature type="region of interest" description="Disordered" evidence="3">
    <location>
        <begin position="368"/>
        <end position="460"/>
    </location>
</feature>
<evidence type="ECO:0000313" key="7">
    <source>
        <dbReference type="EMBL" id="EUA54180.1"/>
    </source>
</evidence>
<feature type="domain" description="Mce/MlaD" evidence="5">
    <location>
        <begin position="54"/>
        <end position="126"/>
    </location>
</feature>
<dbReference type="Pfam" id="PF11887">
    <property type="entry name" value="Mce4_CUP1"/>
    <property type="match status" value="1"/>
</dbReference>
<dbReference type="Pfam" id="PF02470">
    <property type="entry name" value="MlaD"/>
    <property type="match status" value="1"/>
</dbReference>